<gene>
    <name evidence="3" type="ORF">FYJ24_03395</name>
</gene>
<accession>A0A6N7VPZ0</accession>
<keyword evidence="4" id="KW-1185">Reference proteome</keyword>
<feature type="transmembrane region" description="Helical" evidence="2">
    <location>
        <begin position="60"/>
        <end position="78"/>
    </location>
</feature>
<evidence type="ECO:0000313" key="4">
    <source>
        <dbReference type="Proteomes" id="UP000470875"/>
    </source>
</evidence>
<dbReference type="RefSeq" id="WP_154543608.1">
    <property type="nucleotide sequence ID" value="NZ_VULO01000003.1"/>
</dbReference>
<dbReference type="EMBL" id="VULO01000003">
    <property type="protein sequence ID" value="MSS83819.1"/>
    <property type="molecule type" value="Genomic_DNA"/>
</dbReference>
<evidence type="ECO:0000256" key="1">
    <source>
        <dbReference type="SAM" id="MobiDB-lite"/>
    </source>
</evidence>
<sequence length="808" mass="88027">MKLFLTPSLWADMLLNALLAVAAASAWPIFETPWYLLVAVTAIVAGNVVAGVSLARKWQWWHTLLVACGTYVALGLLVASPSLYSQPSRIGAALMGIVIAPVTGWKNILTLDMPLGTYQEILALPFFLLFTTTLITFLFAWRLRRWWGWAAVPAWVFIVESALLGTRNEWFPFQIPYSAQLITGVVATALTVGWAVWRLAAIRKNSLRSATTRSGASVVQRGQAGKGLRRVSGVVIVALSVVIAALVTPMMAHSGRTTLREGTDPELFAEQQLSPLVSYRQFFDDEHYSQPLFLVDGAGERVRLAILDHYDGKTATLLSASPADSSTFVRVPSFLPTSNPSEETTFEIRDYTGAWVPLVGELESITFTGANAQSLNDGFFYSRSNATGLQTADGGLSEGDRYRIKSAPYTVAQSEVTSFRPSNDHQWAAHDQVPSSVAQWVAAQDLGSDGASLVELISRLRSRGYLSHSLDVNSEEPPVWAADLGEVIPIPSRPGHSAGRVGTMFSEMLQRQLSLPANTDPAMLVATTGDDEQFAVAAALIADHLGYDVRVVVGAVLSREHEDRFTIPPCEDGTCFGRNISAWIEVRDAATGAWAPLDVTPQWEMAPLPEPQQGADPENYTPVQPKQVESIPPPAGYPQDTEALDASNTSPELSDQASARIWRNIGIGALILLLLVLPVIAILGAKALRRSSRYRNTDPRKRVVAGWEQFVDEAIDFGLPGPGVSTRSELAMLYDPYDEKASYLANGADFAAFSSDPISEADAKHYWDVVASARATLAGHEAAKKQWRAKLSLRSFKKKNRQEKGMTS</sequence>
<feature type="transmembrane region" description="Helical" evidence="2">
    <location>
        <begin position="34"/>
        <end position="54"/>
    </location>
</feature>
<feature type="transmembrane region" description="Helical" evidence="2">
    <location>
        <begin position="6"/>
        <end position="27"/>
    </location>
</feature>
<keyword evidence="2" id="KW-0472">Membrane</keyword>
<feature type="transmembrane region" description="Helical" evidence="2">
    <location>
        <begin position="661"/>
        <end position="685"/>
    </location>
</feature>
<feature type="transmembrane region" description="Helical" evidence="2">
    <location>
        <begin position="121"/>
        <end position="139"/>
    </location>
</feature>
<feature type="region of interest" description="Disordered" evidence="1">
    <location>
        <begin position="604"/>
        <end position="651"/>
    </location>
</feature>
<evidence type="ECO:0008006" key="5">
    <source>
        <dbReference type="Google" id="ProtNLM"/>
    </source>
</evidence>
<dbReference type="AlphaFoldDB" id="A0A6N7VPZ0"/>
<evidence type="ECO:0000313" key="3">
    <source>
        <dbReference type="EMBL" id="MSS83819.1"/>
    </source>
</evidence>
<keyword evidence="2" id="KW-0812">Transmembrane</keyword>
<name>A0A6N7VPZ0_9ACTO</name>
<feature type="transmembrane region" description="Helical" evidence="2">
    <location>
        <begin position="177"/>
        <end position="197"/>
    </location>
</feature>
<feature type="transmembrane region" description="Helical" evidence="2">
    <location>
        <begin position="146"/>
        <end position="165"/>
    </location>
</feature>
<evidence type="ECO:0000256" key="2">
    <source>
        <dbReference type="SAM" id="Phobius"/>
    </source>
</evidence>
<dbReference type="Proteomes" id="UP000470875">
    <property type="component" value="Unassembled WGS sequence"/>
</dbReference>
<keyword evidence="2" id="KW-1133">Transmembrane helix</keyword>
<reference evidence="3 4" key="1">
    <citation type="submission" date="2019-08" db="EMBL/GenBank/DDBJ databases">
        <title>In-depth cultivation of the pig gut microbiome towards novel bacterial diversity and tailored functional studies.</title>
        <authorList>
            <person name="Wylensek D."/>
            <person name="Hitch T.C.A."/>
            <person name="Clavel T."/>
        </authorList>
    </citation>
    <scope>NUCLEOTIDE SEQUENCE [LARGE SCALE GENOMIC DNA]</scope>
    <source>
        <strain evidence="3 4">WB03_NA08</strain>
    </source>
</reference>
<feature type="transmembrane region" description="Helical" evidence="2">
    <location>
        <begin position="231"/>
        <end position="252"/>
    </location>
</feature>
<proteinExistence type="predicted"/>
<comment type="caution">
    <text evidence="3">The sequence shown here is derived from an EMBL/GenBank/DDBJ whole genome shotgun (WGS) entry which is preliminary data.</text>
</comment>
<protein>
    <recommendedName>
        <fullName evidence="5">Transglutaminase-like domain-containing protein</fullName>
    </recommendedName>
</protein>
<organism evidence="3 4">
    <name type="scientific">Scrofimicrobium canadense</name>
    <dbReference type="NCBI Taxonomy" id="2652290"/>
    <lineage>
        <taxon>Bacteria</taxon>
        <taxon>Bacillati</taxon>
        <taxon>Actinomycetota</taxon>
        <taxon>Actinomycetes</taxon>
        <taxon>Actinomycetales</taxon>
        <taxon>Actinomycetaceae</taxon>
        <taxon>Scrofimicrobium</taxon>
    </lineage>
</organism>